<sequence length="74" mass="8767">MRAWILRLTLAATRSTTKVSFGRQFLQQLYRSVRLSHHITICRPLFSNMTDELPEAEFGDAIFVFFSIDRCYHR</sequence>
<organism evidence="1 2">
    <name type="scientific">Sphaerosporella brunnea</name>
    <dbReference type="NCBI Taxonomy" id="1250544"/>
    <lineage>
        <taxon>Eukaryota</taxon>
        <taxon>Fungi</taxon>
        <taxon>Dikarya</taxon>
        <taxon>Ascomycota</taxon>
        <taxon>Pezizomycotina</taxon>
        <taxon>Pezizomycetes</taxon>
        <taxon>Pezizales</taxon>
        <taxon>Pyronemataceae</taxon>
        <taxon>Sphaerosporella</taxon>
    </lineage>
</organism>
<protein>
    <submittedName>
        <fullName evidence="1">Uncharacterized protein</fullName>
    </submittedName>
</protein>
<dbReference type="InParanoid" id="A0A5J5F8Y9"/>
<dbReference type="AlphaFoldDB" id="A0A5J5F8Y9"/>
<name>A0A5J5F8Y9_9PEZI</name>
<accession>A0A5J5F8Y9</accession>
<gene>
    <name evidence="1" type="ORF">FN846DRAFT_60730</name>
</gene>
<evidence type="ECO:0000313" key="1">
    <source>
        <dbReference type="EMBL" id="KAA8913777.1"/>
    </source>
</evidence>
<proteinExistence type="predicted"/>
<keyword evidence="2" id="KW-1185">Reference proteome</keyword>
<evidence type="ECO:0000313" key="2">
    <source>
        <dbReference type="Proteomes" id="UP000326924"/>
    </source>
</evidence>
<reference evidence="1 2" key="1">
    <citation type="submission" date="2019-09" db="EMBL/GenBank/DDBJ databases">
        <title>Draft genome of the ectomycorrhizal ascomycete Sphaerosporella brunnea.</title>
        <authorList>
            <consortium name="DOE Joint Genome Institute"/>
            <person name="Benucci G.M."/>
            <person name="Marozzi G."/>
            <person name="Antonielli L."/>
            <person name="Sanchez S."/>
            <person name="Marco P."/>
            <person name="Wang X."/>
            <person name="Falini L.B."/>
            <person name="Barry K."/>
            <person name="Haridas S."/>
            <person name="Lipzen A."/>
            <person name="Labutti K."/>
            <person name="Grigoriev I.V."/>
            <person name="Murat C."/>
            <person name="Martin F."/>
            <person name="Albertini E."/>
            <person name="Donnini D."/>
            <person name="Bonito G."/>
        </authorList>
    </citation>
    <scope>NUCLEOTIDE SEQUENCE [LARGE SCALE GENOMIC DNA]</scope>
    <source>
        <strain evidence="1 2">Sb_GMNB300</strain>
    </source>
</reference>
<dbReference type="Proteomes" id="UP000326924">
    <property type="component" value="Unassembled WGS sequence"/>
</dbReference>
<dbReference type="EMBL" id="VXIS01000012">
    <property type="protein sequence ID" value="KAA8913777.1"/>
    <property type="molecule type" value="Genomic_DNA"/>
</dbReference>
<comment type="caution">
    <text evidence="1">The sequence shown here is derived from an EMBL/GenBank/DDBJ whole genome shotgun (WGS) entry which is preliminary data.</text>
</comment>